<protein>
    <recommendedName>
        <fullName evidence="3">Phage gp6-like head-tail connector protein</fullName>
    </recommendedName>
</protein>
<organism evidence="1 2">
    <name type="scientific">Comamonas testosteroni TK102</name>
    <dbReference type="NCBI Taxonomy" id="1392005"/>
    <lineage>
        <taxon>Bacteria</taxon>
        <taxon>Pseudomonadati</taxon>
        <taxon>Pseudomonadota</taxon>
        <taxon>Betaproteobacteria</taxon>
        <taxon>Burkholderiales</taxon>
        <taxon>Comamonadaceae</taxon>
        <taxon>Comamonas</taxon>
    </lineage>
</organism>
<dbReference type="HOGENOM" id="CLU_085951_3_0_4"/>
<accession>A0A076PLL6</accession>
<dbReference type="InterPro" id="IPR006450">
    <property type="entry name" value="Phage_HK97_gp6-like"/>
</dbReference>
<dbReference type="NCBIfam" id="TIGR01560">
    <property type="entry name" value="put_DNA_pack"/>
    <property type="match status" value="1"/>
</dbReference>
<reference evidence="1 2" key="1">
    <citation type="journal article" date="2014" name="Genome Announc.">
        <title>Complete Genome Sequence of Polychlorinated Biphenyl Degrader Comamonas testosteroni TK102 (NBRC 109938).</title>
        <authorList>
            <person name="Fukuda K."/>
            <person name="Hosoyama A."/>
            <person name="Tsuchikane K."/>
            <person name="Ohji S."/>
            <person name="Yamazoe A."/>
            <person name="Fujita N."/>
            <person name="Shintani M."/>
            <person name="Kimbara K."/>
        </authorList>
    </citation>
    <scope>NUCLEOTIDE SEQUENCE [LARGE SCALE GENOMIC DNA]</scope>
    <source>
        <strain evidence="1">TK102</strain>
    </source>
</reference>
<dbReference type="CDD" id="cd08054">
    <property type="entry name" value="gp6"/>
    <property type="match status" value="1"/>
</dbReference>
<sequence length="119" mass="12641">MAIELVTLGQAKAHLRVTHAHEDSDIQLKLNAATRMALAFLDRDVFSTQAELDAAVAAGTARPCPLLAADDDMDMVRAGILLTLGDLFANREEVVTGTITSQLPTGAKACLLPLRRMGA</sequence>
<dbReference type="EMBL" id="CP006704">
    <property type="protein sequence ID" value="AIJ45561.1"/>
    <property type="molecule type" value="Genomic_DNA"/>
</dbReference>
<evidence type="ECO:0008006" key="3">
    <source>
        <dbReference type="Google" id="ProtNLM"/>
    </source>
</evidence>
<gene>
    <name evidence="1" type="ORF">O987_07085</name>
</gene>
<proteinExistence type="predicted"/>
<dbReference type="Gene3D" id="1.10.3230.30">
    <property type="entry name" value="Phage gp6-like head-tail connector protein"/>
    <property type="match status" value="1"/>
</dbReference>
<name>A0A076PLL6_COMTE</name>
<dbReference type="RefSeq" id="WP_043371267.1">
    <property type="nucleotide sequence ID" value="NZ_CP006704.1"/>
</dbReference>
<dbReference type="Proteomes" id="UP000028782">
    <property type="component" value="Chromosome"/>
</dbReference>
<evidence type="ECO:0000313" key="2">
    <source>
        <dbReference type="Proteomes" id="UP000028782"/>
    </source>
</evidence>
<dbReference type="AlphaFoldDB" id="A0A076PLL6"/>
<evidence type="ECO:0000313" key="1">
    <source>
        <dbReference type="EMBL" id="AIJ45561.1"/>
    </source>
</evidence>
<dbReference type="KEGG" id="ctes:O987_07085"/>